<dbReference type="EMBL" id="SBKN01000009">
    <property type="protein sequence ID" value="RXR20332.1"/>
    <property type="molecule type" value="Genomic_DNA"/>
</dbReference>
<protein>
    <recommendedName>
        <fullName evidence="4">DUF4369 domain-containing protein</fullName>
    </recommendedName>
</protein>
<gene>
    <name evidence="2" type="ORF">EQG61_13010</name>
</gene>
<evidence type="ECO:0008006" key="4">
    <source>
        <dbReference type="Google" id="ProtNLM"/>
    </source>
</evidence>
<name>A0A4Q1K463_9FLAO</name>
<dbReference type="AlphaFoldDB" id="A0A4Q1K463"/>
<keyword evidence="3" id="KW-1185">Reference proteome</keyword>
<proteinExistence type="predicted"/>
<evidence type="ECO:0000256" key="1">
    <source>
        <dbReference type="SAM" id="SignalP"/>
    </source>
</evidence>
<sequence length="191" mass="21300">MKKLFLGIILGMSWIGFAQNHTYTRFQIDSICAVKNAKNVEILVANGDKKVLSDKQTASGSHTIKGKGSFKLLVYNLLEESMEIAAPPVEVEKRKNIKNKTLLKGQLESVINFTNGNFEKITATFYYQNGAILQLELSIQKKNGKEQSSSTLHLPGEDIQAGKLDENIVDGMPIADWIAKKNDEILNLFKK</sequence>
<organism evidence="2 3">
    <name type="scientific">Flavobacterium stagni</name>
    <dbReference type="NCBI Taxonomy" id="2506421"/>
    <lineage>
        <taxon>Bacteria</taxon>
        <taxon>Pseudomonadati</taxon>
        <taxon>Bacteroidota</taxon>
        <taxon>Flavobacteriia</taxon>
        <taxon>Flavobacteriales</taxon>
        <taxon>Flavobacteriaceae</taxon>
        <taxon>Flavobacterium</taxon>
    </lineage>
</organism>
<keyword evidence="1" id="KW-0732">Signal</keyword>
<feature type="chain" id="PRO_5020934459" description="DUF4369 domain-containing protein" evidence="1">
    <location>
        <begin position="19"/>
        <end position="191"/>
    </location>
</feature>
<feature type="signal peptide" evidence="1">
    <location>
        <begin position="1"/>
        <end position="18"/>
    </location>
</feature>
<evidence type="ECO:0000313" key="2">
    <source>
        <dbReference type="EMBL" id="RXR20332.1"/>
    </source>
</evidence>
<reference evidence="3" key="1">
    <citation type="submission" date="2019-01" db="EMBL/GenBank/DDBJ databases">
        <title>Cytophagaceae bacterium strain CAR-16.</title>
        <authorList>
            <person name="Chen W.-M."/>
        </authorList>
    </citation>
    <scope>NUCLEOTIDE SEQUENCE [LARGE SCALE GENOMIC DNA]</scope>
    <source>
        <strain evidence="3">WWJ-16</strain>
    </source>
</reference>
<evidence type="ECO:0000313" key="3">
    <source>
        <dbReference type="Proteomes" id="UP000289857"/>
    </source>
</evidence>
<accession>A0A4Q1K463</accession>
<dbReference type="Proteomes" id="UP000289857">
    <property type="component" value="Unassembled WGS sequence"/>
</dbReference>
<comment type="caution">
    <text evidence="2">The sequence shown here is derived from an EMBL/GenBank/DDBJ whole genome shotgun (WGS) entry which is preliminary data.</text>
</comment>
<dbReference type="RefSeq" id="WP_129462383.1">
    <property type="nucleotide sequence ID" value="NZ_SBKN01000009.1"/>
</dbReference>